<keyword evidence="2" id="KW-0238">DNA-binding</keyword>
<proteinExistence type="predicted"/>
<comment type="caution">
    <text evidence="2">The sequence shown here is derived from an EMBL/GenBank/DDBJ whole genome shotgun (WGS) entry which is preliminary data.</text>
</comment>
<dbReference type="CDD" id="cd11378">
    <property type="entry name" value="DUF296"/>
    <property type="match status" value="1"/>
</dbReference>
<evidence type="ECO:0000313" key="2">
    <source>
        <dbReference type="EMBL" id="NML16785.1"/>
    </source>
</evidence>
<dbReference type="Proteomes" id="UP000574067">
    <property type="component" value="Unassembled WGS sequence"/>
</dbReference>
<dbReference type="SUPFAM" id="SSF117856">
    <property type="entry name" value="AF0104/ALDC/Ptd012-like"/>
    <property type="match status" value="1"/>
</dbReference>
<feature type="domain" description="PPC" evidence="1">
    <location>
        <begin position="1"/>
        <end position="129"/>
    </location>
</feature>
<organism evidence="2 3">
    <name type="scientific">Azohydromonas caseinilytica</name>
    <dbReference type="NCBI Taxonomy" id="2728836"/>
    <lineage>
        <taxon>Bacteria</taxon>
        <taxon>Pseudomonadati</taxon>
        <taxon>Pseudomonadota</taxon>
        <taxon>Betaproteobacteria</taxon>
        <taxon>Burkholderiales</taxon>
        <taxon>Sphaerotilaceae</taxon>
        <taxon>Azohydromonas</taxon>
    </lineage>
</organism>
<dbReference type="PANTHER" id="PTHR34988:SF1">
    <property type="entry name" value="DNA-BINDING PROTEIN"/>
    <property type="match status" value="1"/>
</dbReference>
<evidence type="ECO:0000313" key="3">
    <source>
        <dbReference type="Proteomes" id="UP000574067"/>
    </source>
</evidence>
<gene>
    <name evidence="2" type="ORF">HHL10_17525</name>
</gene>
<dbReference type="Gene3D" id="3.30.1330.80">
    <property type="entry name" value="Hypothetical protein, similar to alpha- acetolactate decarboxylase, domain 2"/>
    <property type="match status" value="1"/>
</dbReference>
<protein>
    <submittedName>
        <fullName evidence="2">DNA-binding protein</fullName>
    </submittedName>
</protein>
<accession>A0A848FDA8</accession>
<dbReference type="Pfam" id="PF03479">
    <property type="entry name" value="PCC"/>
    <property type="match status" value="1"/>
</dbReference>
<keyword evidence="3" id="KW-1185">Reference proteome</keyword>
<evidence type="ECO:0000259" key="1">
    <source>
        <dbReference type="PROSITE" id="PS51742"/>
    </source>
</evidence>
<dbReference type="PROSITE" id="PS51742">
    <property type="entry name" value="PPC"/>
    <property type="match status" value="1"/>
</dbReference>
<dbReference type="PANTHER" id="PTHR34988">
    <property type="entry name" value="PROTEIN, PUTATIVE-RELATED"/>
    <property type="match status" value="1"/>
</dbReference>
<dbReference type="GO" id="GO:0003677">
    <property type="term" value="F:DNA binding"/>
    <property type="evidence" value="ECO:0007669"/>
    <property type="project" value="UniProtKB-KW"/>
</dbReference>
<reference evidence="2 3" key="1">
    <citation type="submission" date="2020-04" db="EMBL/GenBank/DDBJ databases">
        <title>Azohydromonas sp. isolated from soil.</title>
        <authorList>
            <person name="Dahal R.H."/>
        </authorList>
    </citation>
    <scope>NUCLEOTIDE SEQUENCE [LARGE SCALE GENOMIC DNA]</scope>
    <source>
        <strain evidence="2 3">G-1-1-14</strain>
    </source>
</reference>
<name>A0A848FDA8_9BURK</name>
<sequence>MPFLPLRLQPGVDLRRALEAALANQPCEAGFVVSGIGSLGQARLRLAGATDVLELDGALEILTLAGSVAVNGSHLHASLADAQGRVLGGHLGYGCRVRTTAEVLLALLPDWHFSREPDAATGHDELTLHRCQAPAG</sequence>
<dbReference type="EMBL" id="JABBFW010000012">
    <property type="protein sequence ID" value="NML16785.1"/>
    <property type="molecule type" value="Genomic_DNA"/>
</dbReference>
<dbReference type="AlphaFoldDB" id="A0A848FDA8"/>
<dbReference type="RefSeq" id="WP_169161679.1">
    <property type="nucleotide sequence ID" value="NZ_JABBFW010000012.1"/>
</dbReference>
<dbReference type="InterPro" id="IPR005175">
    <property type="entry name" value="PPC_dom"/>
</dbReference>